<evidence type="ECO:0000313" key="3">
    <source>
        <dbReference type="Proteomes" id="UP000803844"/>
    </source>
</evidence>
<organism evidence="2 3">
    <name type="scientific">Cryphonectria parasitica (strain ATCC 38755 / EP155)</name>
    <dbReference type="NCBI Taxonomy" id="660469"/>
    <lineage>
        <taxon>Eukaryota</taxon>
        <taxon>Fungi</taxon>
        <taxon>Dikarya</taxon>
        <taxon>Ascomycota</taxon>
        <taxon>Pezizomycotina</taxon>
        <taxon>Sordariomycetes</taxon>
        <taxon>Sordariomycetidae</taxon>
        <taxon>Diaporthales</taxon>
        <taxon>Cryphonectriaceae</taxon>
        <taxon>Cryphonectria-Endothia species complex</taxon>
        <taxon>Cryphonectria</taxon>
    </lineage>
</organism>
<dbReference type="GeneID" id="63840020"/>
<reference evidence="2" key="1">
    <citation type="journal article" date="2020" name="Phytopathology">
        <title>Genome sequence of the chestnut blight fungus Cryphonectria parasitica EP155: A fundamental resource for an archetypical invasive plant pathogen.</title>
        <authorList>
            <person name="Crouch J.A."/>
            <person name="Dawe A."/>
            <person name="Aerts A."/>
            <person name="Barry K."/>
            <person name="Churchill A.C.L."/>
            <person name="Grimwood J."/>
            <person name="Hillman B."/>
            <person name="Milgroom M.G."/>
            <person name="Pangilinan J."/>
            <person name="Smith M."/>
            <person name="Salamov A."/>
            <person name="Schmutz J."/>
            <person name="Yadav J."/>
            <person name="Grigoriev I.V."/>
            <person name="Nuss D."/>
        </authorList>
    </citation>
    <scope>NUCLEOTIDE SEQUENCE</scope>
    <source>
        <strain evidence="2">EP155</strain>
    </source>
</reference>
<evidence type="ECO:0000313" key="2">
    <source>
        <dbReference type="EMBL" id="KAF3770216.1"/>
    </source>
</evidence>
<evidence type="ECO:0000256" key="1">
    <source>
        <dbReference type="SAM" id="MobiDB-lite"/>
    </source>
</evidence>
<feature type="region of interest" description="Disordered" evidence="1">
    <location>
        <begin position="35"/>
        <end position="74"/>
    </location>
</feature>
<dbReference type="RefSeq" id="XP_040781177.1">
    <property type="nucleotide sequence ID" value="XM_040922891.1"/>
</dbReference>
<keyword evidence="3" id="KW-1185">Reference proteome</keyword>
<comment type="caution">
    <text evidence="2">The sequence shown here is derived from an EMBL/GenBank/DDBJ whole genome shotgun (WGS) entry which is preliminary data.</text>
</comment>
<gene>
    <name evidence="2" type="ORF">M406DRAFT_354329</name>
</gene>
<dbReference type="AlphaFoldDB" id="A0A9P4YBW2"/>
<protein>
    <submittedName>
        <fullName evidence="2">Uncharacterized protein</fullName>
    </submittedName>
</protein>
<accession>A0A9P4YBW2</accession>
<name>A0A9P4YBW2_CRYP1</name>
<dbReference type="EMBL" id="MU032344">
    <property type="protein sequence ID" value="KAF3770216.1"/>
    <property type="molecule type" value="Genomic_DNA"/>
</dbReference>
<dbReference type="Proteomes" id="UP000803844">
    <property type="component" value="Unassembled WGS sequence"/>
</dbReference>
<proteinExistence type="predicted"/>
<sequence length="124" mass="12179">MARQSLLGIGTYNVGANIDASATAAMMEGLSEWNGAENSASGAREESHGSAGGAAGTSADGGHHNAPSQASIWGHNHDAGSASWFMDFEAPSVPDFSGLGGVDAYGTLFGTGNGAGRGGLNGGH</sequence>